<keyword evidence="2" id="KW-0413">Isomerase</keyword>
<dbReference type="Pfam" id="PF13145">
    <property type="entry name" value="Rotamase_2"/>
    <property type="match status" value="1"/>
</dbReference>
<dbReference type="NCBIfam" id="TIGR02925">
    <property type="entry name" value="cis_trans_EpsD"/>
    <property type="match status" value="1"/>
</dbReference>
<dbReference type="Proteomes" id="UP000501991">
    <property type="component" value="Chromosome"/>
</dbReference>
<dbReference type="InterPro" id="IPR027304">
    <property type="entry name" value="Trigger_fact/SurA_dom_sf"/>
</dbReference>
<dbReference type="SUPFAM" id="SSF109998">
    <property type="entry name" value="Triger factor/SurA peptide-binding domain-like"/>
    <property type="match status" value="1"/>
</dbReference>
<evidence type="ECO:0000313" key="3">
    <source>
        <dbReference type="Proteomes" id="UP000501991"/>
    </source>
</evidence>
<dbReference type="InterPro" id="IPR000297">
    <property type="entry name" value="PPIase_PpiC"/>
</dbReference>
<gene>
    <name evidence="2" type="primary">epsD</name>
    <name evidence="2" type="ORF">G3580_03385</name>
</gene>
<keyword evidence="3" id="KW-1185">Reference proteome</keyword>
<dbReference type="Pfam" id="PF13624">
    <property type="entry name" value="SurA_N_3"/>
    <property type="match status" value="1"/>
</dbReference>
<feature type="domain" description="PpiC" evidence="1">
    <location>
        <begin position="123"/>
        <end position="241"/>
    </location>
</feature>
<sequence>MTDSGFIFRLASTVALSLTLAACGSGSDSKGATQVAAKVNSGEITVHQVNAMLARTPNIKPDQVEKATELALSRLVDQELLVQRAKEKKLDRDPRVLQAIEAAQRDILARSYMEQYTATADKPTATEMRSFFDANPALFAERRIYNLQELNITLEPGQMDDLRKTVSEAKSLNEIVSWLREHNIQFKAGGGVRAAEQLPMEALPRFAKMKDGQIGLVQTRTGVLAIYLAGSRPAPLDFDKATPFIERFLLNRKRAEMAQAEMKRLRDTAQIAYMGNFKAAEVAPAESHAAALATESGGSAVSAAGAVDAEAMQKGLSGLK</sequence>
<protein>
    <submittedName>
        <fullName evidence="2">Peptidyl-prolyl cis-trans isomerase, EpsD family</fullName>
        <ecNumber evidence="2">5.2.1.8</ecNumber>
    </submittedName>
</protein>
<dbReference type="EMBL" id="CP048836">
    <property type="protein sequence ID" value="QID16760.1"/>
    <property type="molecule type" value="Genomic_DNA"/>
</dbReference>
<reference evidence="2 3" key="1">
    <citation type="submission" date="2020-02" db="EMBL/GenBank/DDBJ databases">
        <title>Nitrogenibacter mangrovi gen. nov., sp. nov. isolated from mangrove sediment, a denitrifying betaproteobacterium.</title>
        <authorList>
            <person name="Liao H."/>
            <person name="Tian Y."/>
        </authorList>
    </citation>
    <scope>NUCLEOTIDE SEQUENCE [LARGE SCALE GENOMIC DNA]</scope>
    <source>
        <strain evidence="2 3">M9-3-2</strain>
    </source>
</reference>
<dbReference type="GO" id="GO:0003755">
    <property type="term" value="F:peptidyl-prolyl cis-trans isomerase activity"/>
    <property type="evidence" value="ECO:0007669"/>
    <property type="project" value="UniProtKB-EC"/>
</dbReference>
<proteinExistence type="predicted"/>
<dbReference type="RefSeq" id="WP_173763928.1">
    <property type="nucleotide sequence ID" value="NZ_CP048836.1"/>
</dbReference>
<dbReference type="InterPro" id="IPR014274">
    <property type="entry name" value="PPIase_EpsD"/>
</dbReference>
<name>A0A6C1B353_9RHOO</name>
<accession>A0A6C1B353</accession>
<evidence type="ECO:0000313" key="2">
    <source>
        <dbReference type="EMBL" id="QID16760.1"/>
    </source>
</evidence>
<dbReference type="EC" id="5.2.1.8" evidence="2"/>
<dbReference type="AlphaFoldDB" id="A0A6C1B353"/>
<dbReference type="KEGG" id="azq:G3580_03385"/>
<evidence type="ECO:0000259" key="1">
    <source>
        <dbReference type="Pfam" id="PF13145"/>
    </source>
</evidence>
<organism evidence="2 3">
    <name type="scientific">Nitrogeniibacter mangrovi</name>
    <dbReference type="NCBI Taxonomy" id="2016596"/>
    <lineage>
        <taxon>Bacteria</taxon>
        <taxon>Pseudomonadati</taxon>
        <taxon>Pseudomonadota</taxon>
        <taxon>Betaproteobacteria</taxon>
        <taxon>Rhodocyclales</taxon>
        <taxon>Zoogloeaceae</taxon>
        <taxon>Nitrogeniibacter</taxon>
    </lineage>
</organism>
<dbReference type="Gene3D" id="1.10.8.1040">
    <property type="match status" value="1"/>
</dbReference>